<dbReference type="CDD" id="cd16650">
    <property type="entry name" value="SP-RING_PIAS-like"/>
    <property type="match status" value="1"/>
</dbReference>
<evidence type="ECO:0000256" key="5">
    <source>
        <dbReference type="SAM" id="MobiDB-lite"/>
    </source>
</evidence>
<feature type="compositionally biased region" description="Basic residues" evidence="5">
    <location>
        <begin position="346"/>
        <end position="361"/>
    </location>
</feature>
<feature type="domain" description="SP-RING-type" evidence="6">
    <location>
        <begin position="110"/>
        <end position="191"/>
    </location>
</feature>
<dbReference type="Pfam" id="PF02891">
    <property type="entry name" value="zf-MIZ"/>
    <property type="match status" value="1"/>
</dbReference>
<feature type="compositionally biased region" description="Low complexity" evidence="5">
    <location>
        <begin position="418"/>
        <end position="435"/>
    </location>
</feature>
<organism evidence="7">
    <name type="scientific">Hemiselmis tepida</name>
    <dbReference type="NCBI Taxonomy" id="464990"/>
    <lineage>
        <taxon>Eukaryota</taxon>
        <taxon>Cryptophyceae</taxon>
        <taxon>Cryptomonadales</taxon>
        <taxon>Hemiselmidaceae</taxon>
        <taxon>Hemiselmis</taxon>
    </lineage>
</organism>
<name>A0A7S0W037_9CRYP</name>
<accession>A0A7S0W037</accession>
<feature type="compositionally biased region" description="Basic and acidic residues" evidence="5">
    <location>
        <begin position="231"/>
        <end position="240"/>
    </location>
</feature>
<dbReference type="PANTHER" id="PTHR10782">
    <property type="entry name" value="ZINC FINGER MIZ DOMAIN-CONTAINING PROTEIN"/>
    <property type="match status" value="1"/>
</dbReference>
<sequence length="473" mass="51260">MSIRMRAFKTPFSNAAVAESDLVDCGWISCVVVVNGNRVVERNIQEPKALVIDKYCKAGLNTVCVHSSGERFVVSVQMGSATPIEEVEKMVQANTLDESQQLLKRIIAPGDDDIACDEIEVSLRCPFGFVRIKTPARGRDCDHIQCFDLQTWLQYCSTYGSSKCFNCNKIIPIGLLRTCPLMADVLRQVSGEADKVTITKDGNFRGLTLRKADPPAADASQGQSDGGGPSRNDKQVQDKDMAEEDSADDAHLSEFAKKLRMSGVWEYNREVNEAYERGFSKQHEQQQREEQSKSAKASPAKDEEEVAEDLDDFIDDDEDEEASSMDKDDDEDAGNETDGSQISTEKKKKVALVRHSRRASAGKKISYAESDDSEEAMDEDSDEAGPSSGRPKAPTSAGAGASSSASGKRKRVTRAASSDDGGSTTDGGNDSDMSSASERKKAAQKGAKGKRKARAASIGEDEGDSWEPGADSD</sequence>
<feature type="compositionally biased region" description="Basic and acidic residues" evidence="5">
    <location>
        <begin position="279"/>
        <end position="293"/>
    </location>
</feature>
<dbReference type="GO" id="GO:0008270">
    <property type="term" value="F:zinc ion binding"/>
    <property type="evidence" value="ECO:0007669"/>
    <property type="project" value="UniProtKB-KW"/>
</dbReference>
<keyword evidence="3" id="KW-0862">Zinc</keyword>
<feature type="compositionally biased region" description="Acidic residues" evidence="5">
    <location>
        <begin position="459"/>
        <end position="473"/>
    </location>
</feature>
<proteinExistence type="predicted"/>
<reference evidence="7" key="1">
    <citation type="submission" date="2021-01" db="EMBL/GenBank/DDBJ databases">
        <authorList>
            <person name="Corre E."/>
            <person name="Pelletier E."/>
            <person name="Niang G."/>
            <person name="Scheremetjew M."/>
            <person name="Finn R."/>
            <person name="Kale V."/>
            <person name="Holt S."/>
            <person name="Cochrane G."/>
            <person name="Meng A."/>
            <person name="Brown T."/>
            <person name="Cohen L."/>
        </authorList>
    </citation>
    <scope>NUCLEOTIDE SEQUENCE</scope>
    <source>
        <strain evidence="7">CCMP443</strain>
    </source>
</reference>
<evidence type="ECO:0000256" key="3">
    <source>
        <dbReference type="ARBA" id="ARBA00022833"/>
    </source>
</evidence>
<dbReference type="AlphaFoldDB" id="A0A7S0W037"/>
<feature type="compositionally biased region" description="Acidic residues" evidence="5">
    <location>
        <begin position="369"/>
        <end position="383"/>
    </location>
</feature>
<dbReference type="GO" id="GO:0016925">
    <property type="term" value="P:protein sumoylation"/>
    <property type="evidence" value="ECO:0007669"/>
    <property type="project" value="TreeGrafter"/>
</dbReference>
<gene>
    <name evidence="7" type="ORF">HTEP1355_LOCUS16216</name>
</gene>
<dbReference type="InterPro" id="IPR004181">
    <property type="entry name" value="Znf_MIZ"/>
</dbReference>
<feature type="compositionally biased region" description="Low complexity" evidence="5">
    <location>
        <begin position="396"/>
        <end position="406"/>
    </location>
</feature>
<feature type="compositionally biased region" description="Acidic residues" evidence="5">
    <location>
        <begin position="302"/>
        <end position="335"/>
    </location>
</feature>
<feature type="region of interest" description="Disordered" evidence="5">
    <location>
        <begin position="206"/>
        <end position="250"/>
    </location>
</feature>
<keyword evidence="1" id="KW-0479">Metal-binding</keyword>
<dbReference type="Gene3D" id="3.30.40.10">
    <property type="entry name" value="Zinc/RING finger domain, C3HC4 (zinc finger)"/>
    <property type="match status" value="1"/>
</dbReference>
<dbReference type="GO" id="GO:0061665">
    <property type="term" value="F:SUMO ligase activity"/>
    <property type="evidence" value="ECO:0007669"/>
    <property type="project" value="TreeGrafter"/>
</dbReference>
<dbReference type="InterPro" id="IPR013083">
    <property type="entry name" value="Znf_RING/FYVE/PHD"/>
</dbReference>
<protein>
    <recommendedName>
        <fullName evidence="6">SP-RING-type domain-containing protein</fullName>
    </recommendedName>
</protein>
<dbReference type="PANTHER" id="PTHR10782:SF4">
    <property type="entry name" value="TONALLI, ISOFORM E"/>
    <property type="match status" value="1"/>
</dbReference>
<evidence type="ECO:0000256" key="1">
    <source>
        <dbReference type="ARBA" id="ARBA00022723"/>
    </source>
</evidence>
<dbReference type="EMBL" id="HBFN01028130">
    <property type="protein sequence ID" value="CAD8802540.1"/>
    <property type="molecule type" value="Transcribed_RNA"/>
</dbReference>
<evidence type="ECO:0000259" key="6">
    <source>
        <dbReference type="PROSITE" id="PS51044"/>
    </source>
</evidence>
<dbReference type="PROSITE" id="PS51044">
    <property type="entry name" value="ZF_SP_RING"/>
    <property type="match status" value="1"/>
</dbReference>
<feature type="region of interest" description="Disordered" evidence="5">
    <location>
        <begin position="279"/>
        <end position="473"/>
    </location>
</feature>
<evidence type="ECO:0000256" key="4">
    <source>
        <dbReference type="PROSITE-ProRule" id="PRU00452"/>
    </source>
</evidence>
<evidence type="ECO:0000256" key="2">
    <source>
        <dbReference type="ARBA" id="ARBA00022771"/>
    </source>
</evidence>
<evidence type="ECO:0000313" key="7">
    <source>
        <dbReference type="EMBL" id="CAD8802540.1"/>
    </source>
</evidence>
<dbReference type="GO" id="GO:0000785">
    <property type="term" value="C:chromatin"/>
    <property type="evidence" value="ECO:0007669"/>
    <property type="project" value="TreeGrafter"/>
</dbReference>
<keyword evidence="2 4" id="KW-0863">Zinc-finger</keyword>